<dbReference type="AlphaFoldDB" id="A0A845A2L2"/>
<dbReference type="Proteomes" id="UP000460626">
    <property type="component" value="Unassembled WGS sequence"/>
</dbReference>
<keyword evidence="7 8" id="KW-0408">Iron</keyword>
<keyword evidence="3 8" id="KW-0349">Heme</keyword>
<evidence type="ECO:0000313" key="11">
    <source>
        <dbReference type="EMBL" id="MXO93672.1"/>
    </source>
</evidence>
<evidence type="ECO:0000256" key="9">
    <source>
        <dbReference type="SAM" id="SignalP"/>
    </source>
</evidence>
<evidence type="ECO:0000256" key="6">
    <source>
        <dbReference type="ARBA" id="ARBA00022982"/>
    </source>
</evidence>
<proteinExistence type="predicted"/>
<keyword evidence="5 8" id="KW-0479">Metal-binding</keyword>
<evidence type="ECO:0000256" key="7">
    <source>
        <dbReference type="ARBA" id="ARBA00023004"/>
    </source>
</evidence>
<dbReference type="Pfam" id="PF13442">
    <property type="entry name" value="Cytochrome_CBB3"/>
    <property type="match status" value="1"/>
</dbReference>
<dbReference type="RefSeq" id="WP_160731849.1">
    <property type="nucleotide sequence ID" value="NZ_BMJK01000001.1"/>
</dbReference>
<dbReference type="OrthoDB" id="9805828at2"/>
<dbReference type="EMBL" id="WTYH01000001">
    <property type="protein sequence ID" value="MXO93672.1"/>
    <property type="molecule type" value="Genomic_DNA"/>
</dbReference>
<dbReference type="GO" id="GO:0005506">
    <property type="term" value="F:iron ion binding"/>
    <property type="evidence" value="ECO:0007669"/>
    <property type="project" value="InterPro"/>
</dbReference>
<keyword evidence="6" id="KW-0249">Electron transport</keyword>
<evidence type="ECO:0000256" key="5">
    <source>
        <dbReference type="ARBA" id="ARBA00022723"/>
    </source>
</evidence>
<dbReference type="PRINTS" id="PR00605">
    <property type="entry name" value="CYTCHROMECIC"/>
</dbReference>
<name>A0A845A2L2_9SPHN</name>
<evidence type="ECO:0000256" key="2">
    <source>
        <dbReference type="ARBA" id="ARBA00022448"/>
    </source>
</evidence>
<evidence type="ECO:0000313" key="12">
    <source>
        <dbReference type="Proteomes" id="UP000460626"/>
    </source>
</evidence>
<keyword evidence="12" id="KW-1185">Reference proteome</keyword>
<evidence type="ECO:0000256" key="4">
    <source>
        <dbReference type="ARBA" id="ARBA00022660"/>
    </source>
</evidence>
<dbReference type="InterPro" id="IPR008168">
    <property type="entry name" value="Cyt_C_IC"/>
</dbReference>
<feature type="signal peptide" evidence="9">
    <location>
        <begin position="1"/>
        <end position="25"/>
    </location>
</feature>
<accession>A0A845A2L2</accession>
<feature type="chain" id="PRO_5032365078" description="Cytochrome c domain-containing protein" evidence="9">
    <location>
        <begin position="26"/>
        <end position="133"/>
    </location>
</feature>
<evidence type="ECO:0000256" key="8">
    <source>
        <dbReference type="PROSITE-ProRule" id="PRU00433"/>
    </source>
</evidence>
<evidence type="ECO:0000256" key="1">
    <source>
        <dbReference type="ARBA" id="ARBA00001926"/>
    </source>
</evidence>
<evidence type="ECO:0000259" key="10">
    <source>
        <dbReference type="PROSITE" id="PS51007"/>
    </source>
</evidence>
<dbReference type="SUPFAM" id="SSF46626">
    <property type="entry name" value="Cytochrome c"/>
    <property type="match status" value="1"/>
</dbReference>
<feature type="domain" description="Cytochrome c" evidence="10">
    <location>
        <begin position="53"/>
        <end position="131"/>
    </location>
</feature>
<sequence length="133" mass="13507">MTAKTFGKGALLALGLGAMAVPVYAAVGQEHDHSAHEHAGEAADASGEALTAEQVTASRALFSTYSCGACHVLSDAGGNGHIGPALDGNDGLSVDYVKQIVSNGQGAMPSFGGMVSDEEIDTLSRYIVQNRAD</sequence>
<dbReference type="Gene3D" id="1.10.760.10">
    <property type="entry name" value="Cytochrome c-like domain"/>
    <property type="match status" value="1"/>
</dbReference>
<dbReference type="PROSITE" id="PS51007">
    <property type="entry name" value="CYTC"/>
    <property type="match status" value="1"/>
</dbReference>
<evidence type="ECO:0000256" key="3">
    <source>
        <dbReference type="ARBA" id="ARBA00022617"/>
    </source>
</evidence>
<reference evidence="11 12" key="1">
    <citation type="submission" date="2019-12" db="EMBL/GenBank/DDBJ databases">
        <title>Genomic-based taxomic classification of the family Erythrobacteraceae.</title>
        <authorList>
            <person name="Xu L."/>
        </authorList>
    </citation>
    <scope>NUCLEOTIDE SEQUENCE [LARGE SCALE GENOMIC DNA]</scope>
    <source>
        <strain evidence="11 12">RC4-10-4</strain>
    </source>
</reference>
<dbReference type="InterPro" id="IPR009056">
    <property type="entry name" value="Cyt_c-like_dom"/>
</dbReference>
<dbReference type="InterPro" id="IPR036909">
    <property type="entry name" value="Cyt_c-like_dom_sf"/>
</dbReference>
<dbReference type="GO" id="GO:0020037">
    <property type="term" value="F:heme binding"/>
    <property type="evidence" value="ECO:0007669"/>
    <property type="project" value="InterPro"/>
</dbReference>
<gene>
    <name evidence="11" type="ORF">GRI62_08635</name>
</gene>
<dbReference type="GO" id="GO:0009055">
    <property type="term" value="F:electron transfer activity"/>
    <property type="evidence" value="ECO:0007669"/>
    <property type="project" value="InterPro"/>
</dbReference>
<keyword evidence="4" id="KW-0679">Respiratory chain</keyword>
<comment type="caution">
    <text evidence="11">The sequence shown here is derived from an EMBL/GenBank/DDBJ whole genome shotgun (WGS) entry which is preliminary data.</text>
</comment>
<keyword evidence="2" id="KW-0813">Transport</keyword>
<organism evidence="11 12">
    <name type="scientific">Aurantiacibacter arachoides</name>
    <dbReference type="NCBI Taxonomy" id="1850444"/>
    <lineage>
        <taxon>Bacteria</taxon>
        <taxon>Pseudomonadati</taxon>
        <taxon>Pseudomonadota</taxon>
        <taxon>Alphaproteobacteria</taxon>
        <taxon>Sphingomonadales</taxon>
        <taxon>Erythrobacteraceae</taxon>
        <taxon>Aurantiacibacter</taxon>
    </lineage>
</organism>
<protein>
    <recommendedName>
        <fullName evidence="10">Cytochrome c domain-containing protein</fullName>
    </recommendedName>
</protein>
<comment type="cofactor">
    <cofactor evidence="1">
        <name>heme c</name>
        <dbReference type="ChEBI" id="CHEBI:61717"/>
    </cofactor>
</comment>
<keyword evidence="9" id="KW-0732">Signal</keyword>